<evidence type="ECO:0008006" key="4">
    <source>
        <dbReference type="Google" id="ProtNLM"/>
    </source>
</evidence>
<evidence type="ECO:0000256" key="1">
    <source>
        <dbReference type="SAM" id="SignalP"/>
    </source>
</evidence>
<feature type="chain" id="PRO_5017383628" description="Transmembrane protein" evidence="1">
    <location>
        <begin position="26"/>
        <end position="67"/>
    </location>
</feature>
<dbReference type="Gramene" id="rna2069">
    <property type="protein sequence ID" value="RHN78495.1"/>
    <property type="gene ID" value="gene2069"/>
</dbReference>
<evidence type="ECO:0000313" key="2">
    <source>
        <dbReference type="EMBL" id="RHN78495.1"/>
    </source>
</evidence>
<protein>
    <recommendedName>
        <fullName evidence="4">Transmembrane protein</fullName>
    </recommendedName>
</protein>
<evidence type="ECO:0000313" key="3">
    <source>
        <dbReference type="Proteomes" id="UP000265566"/>
    </source>
</evidence>
<proteinExistence type="predicted"/>
<name>A0A396JQK6_MEDTR</name>
<gene>
    <name evidence="2" type="ORF">MtrunA17_Chr1g0166231</name>
</gene>
<organism evidence="2 3">
    <name type="scientific">Medicago truncatula</name>
    <name type="common">Barrel medic</name>
    <name type="synonym">Medicago tribuloides</name>
    <dbReference type="NCBI Taxonomy" id="3880"/>
    <lineage>
        <taxon>Eukaryota</taxon>
        <taxon>Viridiplantae</taxon>
        <taxon>Streptophyta</taxon>
        <taxon>Embryophyta</taxon>
        <taxon>Tracheophyta</taxon>
        <taxon>Spermatophyta</taxon>
        <taxon>Magnoliopsida</taxon>
        <taxon>eudicotyledons</taxon>
        <taxon>Gunneridae</taxon>
        <taxon>Pentapetalae</taxon>
        <taxon>rosids</taxon>
        <taxon>fabids</taxon>
        <taxon>Fabales</taxon>
        <taxon>Fabaceae</taxon>
        <taxon>Papilionoideae</taxon>
        <taxon>50 kb inversion clade</taxon>
        <taxon>NPAAA clade</taxon>
        <taxon>Hologalegina</taxon>
        <taxon>IRL clade</taxon>
        <taxon>Trifolieae</taxon>
        <taxon>Medicago</taxon>
    </lineage>
</organism>
<accession>A0A396JQK6</accession>
<reference evidence="3" key="1">
    <citation type="journal article" date="2018" name="Nat. Plants">
        <title>Whole-genome landscape of Medicago truncatula symbiotic genes.</title>
        <authorList>
            <person name="Pecrix Y."/>
            <person name="Staton S.E."/>
            <person name="Sallet E."/>
            <person name="Lelandais-Briere C."/>
            <person name="Moreau S."/>
            <person name="Carrere S."/>
            <person name="Blein T."/>
            <person name="Jardinaud M.F."/>
            <person name="Latrasse D."/>
            <person name="Zouine M."/>
            <person name="Zahm M."/>
            <person name="Kreplak J."/>
            <person name="Mayjonade B."/>
            <person name="Satge C."/>
            <person name="Perez M."/>
            <person name="Cauet S."/>
            <person name="Marande W."/>
            <person name="Chantry-Darmon C."/>
            <person name="Lopez-Roques C."/>
            <person name="Bouchez O."/>
            <person name="Berard A."/>
            <person name="Debelle F."/>
            <person name="Munos S."/>
            <person name="Bendahmane A."/>
            <person name="Berges H."/>
            <person name="Niebel A."/>
            <person name="Buitink J."/>
            <person name="Frugier F."/>
            <person name="Benhamed M."/>
            <person name="Crespi M."/>
            <person name="Gouzy J."/>
            <person name="Gamas P."/>
        </authorList>
    </citation>
    <scope>NUCLEOTIDE SEQUENCE [LARGE SCALE GENOMIC DNA]</scope>
    <source>
        <strain evidence="3">cv. Jemalong A17</strain>
    </source>
</reference>
<comment type="caution">
    <text evidence="2">The sequence shown here is derived from an EMBL/GenBank/DDBJ whole genome shotgun (WGS) entry which is preliminary data.</text>
</comment>
<dbReference type="EMBL" id="PSQE01000001">
    <property type="protein sequence ID" value="RHN78495.1"/>
    <property type="molecule type" value="Genomic_DNA"/>
</dbReference>
<dbReference type="AlphaFoldDB" id="A0A396JQK6"/>
<sequence>MPFLLFSVCIAMSMLLANRLRKVIGSIVSYAQSIFIKWREICDGILIASEVIDEARKFKVDFKKANN</sequence>
<dbReference type="Proteomes" id="UP000265566">
    <property type="component" value="Chromosome 1"/>
</dbReference>
<feature type="signal peptide" evidence="1">
    <location>
        <begin position="1"/>
        <end position="25"/>
    </location>
</feature>
<keyword evidence="1" id="KW-0732">Signal</keyword>